<sequence length="258" mass="28883">MSEMGKSVVVTPSLMSSGDREKLVDELYLVHCDIFDGVSKEDFANYVVYSKANETRILIHKNMHGQSVGYCAIHFFEQELEGKQSTVIRMEAGLMRAYRGKNRNAPFVCRQVLGYRLTHPGRRVYYLGALVHPSSYMLLDKYATKVWPSAQQSSELDYGGVIGQLARLFGLTPVDPDTPGVVHVGWQTRDNDGDRRQWQASSSQAAQFYIRRNPGYIKGHGLLTLVPVTLGCVAHATGRMLLNRLSQLFAPHPHGNRG</sequence>
<organism evidence="1 2">
    <name type="scientific">Chromobacterium violaceum</name>
    <dbReference type="NCBI Taxonomy" id="536"/>
    <lineage>
        <taxon>Bacteria</taxon>
        <taxon>Pseudomonadati</taxon>
        <taxon>Pseudomonadota</taxon>
        <taxon>Betaproteobacteria</taxon>
        <taxon>Neisseriales</taxon>
        <taxon>Chromobacteriaceae</taxon>
        <taxon>Chromobacterium</taxon>
    </lineage>
</organism>
<evidence type="ECO:0000313" key="1">
    <source>
        <dbReference type="EMBL" id="SUX32381.1"/>
    </source>
</evidence>
<evidence type="ECO:0000313" key="2">
    <source>
        <dbReference type="Proteomes" id="UP000254029"/>
    </source>
</evidence>
<dbReference type="EMBL" id="UIGR01000001">
    <property type="protein sequence ID" value="SUX32381.1"/>
    <property type="molecule type" value="Genomic_DNA"/>
</dbReference>
<accession>A0AAX2M844</accession>
<name>A0AAX2M844_CHRVL</name>
<comment type="caution">
    <text evidence="1">The sequence shown here is derived from an EMBL/GenBank/DDBJ whole genome shotgun (WGS) entry which is preliminary data.</text>
</comment>
<reference evidence="1 2" key="1">
    <citation type="submission" date="2018-06" db="EMBL/GenBank/DDBJ databases">
        <authorList>
            <consortium name="Pathogen Informatics"/>
            <person name="Doyle S."/>
        </authorList>
    </citation>
    <scope>NUCLEOTIDE SEQUENCE [LARGE SCALE GENOMIC DNA]</scope>
    <source>
        <strain evidence="1 2">NCTC8684</strain>
    </source>
</reference>
<gene>
    <name evidence="1" type="ORF">NCTC8684_01458</name>
</gene>
<protein>
    <recommendedName>
        <fullName evidence="3">N-acetyltransferase domain-containing protein</fullName>
    </recommendedName>
</protein>
<evidence type="ECO:0008006" key="3">
    <source>
        <dbReference type="Google" id="ProtNLM"/>
    </source>
</evidence>
<proteinExistence type="predicted"/>
<dbReference type="AlphaFoldDB" id="A0AAX2M844"/>
<dbReference type="Proteomes" id="UP000254029">
    <property type="component" value="Unassembled WGS sequence"/>
</dbReference>